<keyword evidence="4" id="KW-0808">Transferase</keyword>
<dbReference type="Pfam" id="PF02518">
    <property type="entry name" value="HATPase_c"/>
    <property type="match status" value="1"/>
</dbReference>
<dbReference type="InterPro" id="IPR035965">
    <property type="entry name" value="PAS-like_dom_sf"/>
</dbReference>
<name>A0A554NEH3_9EURY</name>
<dbReference type="Gene3D" id="1.10.287.130">
    <property type="match status" value="1"/>
</dbReference>
<dbReference type="SUPFAM" id="SSF55781">
    <property type="entry name" value="GAF domain-like"/>
    <property type="match status" value="1"/>
</dbReference>
<evidence type="ECO:0000259" key="7">
    <source>
        <dbReference type="PROSITE" id="PS50109"/>
    </source>
</evidence>
<dbReference type="SUPFAM" id="SSF55785">
    <property type="entry name" value="PYP-like sensor domain (PAS domain)"/>
    <property type="match status" value="1"/>
</dbReference>
<dbReference type="InterPro" id="IPR003018">
    <property type="entry name" value="GAF"/>
</dbReference>
<comment type="catalytic activity">
    <reaction evidence="1">
        <text>ATP + protein L-histidine = ADP + protein N-phospho-L-histidine.</text>
        <dbReference type="EC" id="2.7.13.3"/>
    </reaction>
</comment>
<dbReference type="EC" id="2.7.13.3" evidence="2"/>
<dbReference type="PROSITE" id="PS50112">
    <property type="entry name" value="PAS"/>
    <property type="match status" value="1"/>
</dbReference>
<dbReference type="InterPro" id="IPR003594">
    <property type="entry name" value="HATPase_dom"/>
</dbReference>
<proteinExistence type="predicted"/>
<evidence type="ECO:0000256" key="1">
    <source>
        <dbReference type="ARBA" id="ARBA00000085"/>
    </source>
</evidence>
<dbReference type="InterPro" id="IPR013656">
    <property type="entry name" value="PAS_4"/>
</dbReference>
<evidence type="ECO:0000256" key="3">
    <source>
        <dbReference type="ARBA" id="ARBA00022553"/>
    </source>
</evidence>
<dbReference type="CDD" id="cd00075">
    <property type="entry name" value="HATPase"/>
    <property type="match status" value="1"/>
</dbReference>
<comment type="caution">
    <text evidence="9">The sequence shown here is derived from an EMBL/GenBank/DDBJ whole genome shotgun (WGS) entry which is preliminary data.</text>
</comment>
<dbReference type="InterPro" id="IPR036890">
    <property type="entry name" value="HATPase_C_sf"/>
</dbReference>
<dbReference type="CDD" id="cd00082">
    <property type="entry name" value="HisKA"/>
    <property type="match status" value="1"/>
</dbReference>
<reference evidence="9 10" key="1">
    <citation type="submission" date="2018-06" db="EMBL/GenBank/DDBJ databases">
        <title>Natronomonas sp. F16-60 a new haloarchaeon isolated from a solar saltern of Isla Cristina, Huelva, Spain.</title>
        <authorList>
            <person name="Duran-Viseras A."/>
            <person name="Sanchez-Porro C."/>
            <person name="Ventosa A."/>
        </authorList>
    </citation>
    <scope>NUCLEOTIDE SEQUENCE [LARGE SCALE GENOMIC DNA]</scope>
    <source>
        <strain evidence="9 10">F16-60</strain>
    </source>
</reference>
<feature type="domain" description="Histidine kinase" evidence="7">
    <location>
        <begin position="428"/>
        <end position="621"/>
    </location>
</feature>
<dbReference type="Pfam" id="PF08448">
    <property type="entry name" value="PAS_4"/>
    <property type="match status" value="1"/>
</dbReference>
<dbReference type="NCBIfam" id="TIGR00229">
    <property type="entry name" value="sensory_box"/>
    <property type="match status" value="1"/>
</dbReference>
<evidence type="ECO:0000256" key="2">
    <source>
        <dbReference type="ARBA" id="ARBA00012438"/>
    </source>
</evidence>
<dbReference type="EMBL" id="QMDX01000001">
    <property type="protein sequence ID" value="TSD15776.1"/>
    <property type="molecule type" value="Genomic_DNA"/>
</dbReference>
<dbReference type="Pfam" id="PF00512">
    <property type="entry name" value="HisKA"/>
    <property type="match status" value="1"/>
</dbReference>
<dbReference type="InterPro" id="IPR003661">
    <property type="entry name" value="HisK_dim/P_dom"/>
</dbReference>
<dbReference type="CDD" id="cd00130">
    <property type="entry name" value="PAS"/>
    <property type="match status" value="1"/>
</dbReference>
<dbReference type="SUPFAM" id="SSF47384">
    <property type="entry name" value="Homodimeric domain of signal transducing histidine kinase"/>
    <property type="match status" value="1"/>
</dbReference>
<accession>A0A554NEH3</accession>
<gene>
    <name evidence="9" type="ORF">DP107_00925</name>
</gene>
<dbReference type="Gene3D" id="3.30.450.20">
    <property type="entry name" value="PAS domain"/>
    <property type="match status" value="1"/>
</dbReference>
<organism evidence="9 10">
    <name type="scientific">Haloglomus irregulare</name>
    <dbReference type="NCBI Taxonomy" id="2234134"/>
    <lineage>
        <taxon>Archaea</taxon>
        <taxon>Methanobacteriati</taxon>
        <taxon>Methanobacteriota</taxon>
        <taxon>Stenosarchaea group</taxon>
        <taxon>Halobacteria</taxon>
        <taxon>Halobacteriales</taxon>
        <taxon>Natronomonadaceae</taxon>
        <taxon>Haloglomus</taxon>
    </lineage>
</organism>
<evidence type="ECO:0000313" key="10">
    <source>
        <dbReference type="Proteomes" id="UP000319894"/>
    </source>
</evidence>
<feature type="domain" description="PAS" evidence="8">
    <location>
        <begin position="141"/>
        <end position="178"/>
    </location>
</feature>
<keyword evidence="6" id="KW-0902">Two-component regulatory system</keyword>
<dbReference type="Proteomes" id="UP000319894">
    <property type="component" value="Unassembled WGS sequence"/>
</dbReference>
<dbReference type="Gene3D" id="3.30.450.40">
    <property type="match status" value="1"/>
</dbReference>
<dbReference type="SMART" id="SM00387">
    <property type="entry name" value="HATPase_c"/>
    <property type="match status" value="1"/>
</dbReference>
<dbReference type="InParanoid" id="A0A554NEH3"/>
<dbReference type="PRINTS" id="PR00344">
    <property type="entry name" value="BCTRLSENSOR"/>
</dbReference>
<evidence type="ECO:0000256" key="5">
    <source>
        <dbReference type="ARBA" id="ARBA00022777"/>
    </source>
</evidence>
<dbReference type="Pfam" id="PF13185">
    <property type="entry name" value="GAF_2"/>
    <property type="match status" value="1"/>
</dbReference>
<dbReference type="GO" id="GO:0000155">
    <property type="term" value="F:phosphorelay sensor kinase activity"/>
    <property type="evidence" value="ECO:0007669"/>
    <property type="project" value="InterPro"/>
</dbReference>
<keyword evidence="5" id="KW-0418">Kinase</keyword>
<evidence type="ECO:0000313" key="9">
    <source>
        <dbReference type="EMBL" id="TSD15776.1"/>
    </source>
</evidence>
<dbReference type="SMART" id="SM00388">
    <property type="entry name" value="HisKA"/>
    <property type="match status" value="1"/>
</dbReference>
<evidence type="ECO:0000256" key="6">
    <source>
        <dbReference type="ARBA" id="ARBA00023012"/>
    </source>
</evidence>
<dbReference type="InterPro" id="IPR036097">
    <property type="entry name" value="HisK_dim/P_sf"/>
</dbReference>
<dbReference type="Pfam" id="PF13188">
    <property type="entry name" value="PAS_8"/>
    <property type="match status" value="1"/>
</dbReference>
<dbReference type="InterPro" id="IPR005467">
    <property type="entry name" value="His_kinase_dom"/>
</dbReference>
<protein>
    <recommendedName>
        <fullName evidence="2">histidine kinase</fullName>
        <ecNumber evidence="2">2.7.13.3</ecNumber>
    </recommendedName>
</protein>
<evidence type="ECO:0000259" key="8">
    <source>
        <dbReference type="PROSITE" id="PS50112"/>
    </source>
</evidence>
<keyword evidence="10" id="KW-1185">Reference proteome</keyword>
<dbReference type="AlphaFoldDB" id="A0A554NEH3"/>
<keyword evidence="3" id="KW-0597">Phosphoprotein</keyword>
<dbReference type="PROSITE" id="PS50109">
    <property type="entry name" value="HIS_KIN"/>
    <property type="match status" value="1"/>
</dbReference>
<dbReference type="SUPFAM" id="SSF55874">
    <property type="entry name" value="ATPase domain of HSP90 chaperone/DNA topoisomerase II/histidine kinase"/>
    <property type="match status" value="1"/>
</dbReference>
<dbReference type="InterPro" id="IPR050736">
    <property type="entry name" value="Sensor_HK_Regulatory"/>
</dbReference>
<dbReference type="InterPro" id="IPR004358">
    <property type="entry name" value="Sig_transdc_His_kin-like_C"/>
</dbReference>
<dbReference type="PANTHER" id="PTHR43711:SF1">
    <property type="entry name" value="HISTIDINE KINASE 1"/>
    <property type="match status" value="1"/>
</dbReference>
<sequence length="631" mass="66316">MEFREVSDTNSAVVPGALRAFVDESPQPVVVLDQEGRVRYGNGAVAEVLTGDAAGPAALTDRLAADLLAVPSGAAGSSDLLAALEEAVEATDPDEPGECSLRATIGSGATLSTAVRAVEEGWLLSFRRDAGADGAEPTPSRAELLRQALDTAADGIAVLDADGRYRYVNPAHAELYGYDDPAELVGGHWRDLYDDAVADRLAADAAPVFEDAGEWRGEPVARRRDGEPFPQELALSALPNGCIVCIVRDRTEQHRHERTLRTLREATGDLLSATDRERAAEVAVEAAERALDLPLSAVYLATDDGARLDPATYTDAVAATFDDVPAFDGDRESLAWRAFTTGEAQRYDDPGTAEGVYNPDTAAAAELVLPLGDHGVMITGHLGDSEFDAESVRLTHTLASSLTDTLDRVAATEQLRGTNDRLERLSAVLSHDLRDPLNTAMATTTLARAEADGDVVERLDDLESVHARMETLIEGVLALTQGLSGIDPAPVSLPDAGGEAWRTARTAGDASGATLSVDGEGVLMADETHLQRLLENLFGNAVNHAGSEVSVTLGTTADGFYIADDGPGIPPEQRDRVFERGVTGGDGTGLGLDIVSEVATAHGWTVEVGESGTGGARFGVRGVEWVEPPSG</sequence>
<dbReference type="Gene3D" id="3.30.565.10">
    <property type="entry name" value="Histidine kinase-like ATPase, C-terminal domain"/>
    <property type="match status" value="1"/>
</dbReference>
<dbReference type="InterPro" id="IPR029016">
    <property type="entry name" value="GAF-like_dom_sf"/>
</dbReference>
<dbReference type="SMART" id="SM00091">
    <property type="entry name" value="PAS"/>
    <property type="match status" value="2"/>
</dbReference>
<dbReference type="PANTHER" id="PTHR43711">
    <property type="entry name" value="TWO-COMPONENT HISTIDINE KINASE"/>
    <property type="match status" value="1"/>
</dbReference>
<evidence type="ECO:0000256" key="4">
    <source>
        <dbReference type="ARBA" id="ARBA00022679"/>
    </source>
</evidence>
<dbReference type="InterPro" id="IPR000014">
    <property type="entry name" value="PAS"/>
</dbReference>